<dbReference type="AlphaFoldDB" id="A0A0A9HPN6"/>
<name>A0A0A9HPN6_ARUDO</name>
<protein>
    <submittedName>
        <fullName evidence="1">Uncharacterized protein</fullName>
    </submittedName>
</protein>
<organism evidence="1">
    <name type="scientific">Arundo donax</name>
    <name type="common">Giant reed</name>
    <name type="synonym">Donax arundinaceus</name>
    <dbReference type="NCBI Taxonomy" id="35708"/>
    <lineage>
        <taxon>Eukaryota</taxon>
        <taxon>Viridiplantae</taxon>
        <taxon>Streptophyta</taxon>
        <taxon>Embryophyta</taxon>
        <taxon>Tracheophyta</taxon>
        <taxon>Spermatophyta</taxon>
        <taxon>Magnoliopsida</taxon>
        <taxon>Liliopsida</taxon>
        <taxon>Poales</taxon>
        <taxon>Poaceae</taxon>
        <taxon>PACMAD clade</taxon>
        <taxon>Arundinoideae</taxon>
        <taxon>Arundineae</taxon>
        <taxon>Arundo</taxon>
    </lineage>
</organism>
<accession>A0A0A9HPN6</accession>
<sequence>MGDESPVSLSLSLSLSALYLCVLVSLTYGSETPRPWPVLLAQCTVLCPFPKP</sequence>
<dbReference type="EMBL" id="GBRH01158816">
    <property type="protein sequence ID" value="JAE39080.1"/>
    <property type="molecule type" value="Transcribed_RNA"/>
</dbReference>
<reference evidence="1" key="1">
    <citation type="submission" date="2014-09" db="EMBL/GenBank/DDBJ databases">
        <authorList>
            <person name="Magalhaes I.L.F."/>
            <person name="Oliveira U."/>
            <person name="Santos F.R."/>
            <person name="Vidigal T.H.D.A."/>
            <person name="Brescovit A.D."/>
            <person name="Santos A.J."/>
        </authorList>
    </citation>
    <scope>NUCLEOTIDE SEQUENCE</scope>
    <source>
        <tissue evidence="1">Shoot tissue taken approximately 20 cm above the soil surface</tissue>
    </source>
</reference>
<reference evidence="1" key="2">
    <citation type="journal article" date="2015" name="Data Brief">
        <title>Shoot transcriptome of the giant reed, Arundo donax.</title>
        <authorList>
            <person name="Barrero R.A."/>
            <person name="Guerrero F.D."/>
            <person name="Moolhuijzen P."/>
            <person name="Goolsby J.A."/>
            <person name="Tidwell J."/>
            <person name="Bellgard S.E."/>
            <person name="Bellgard M.I."/>
        </authorList>
    </citation>
    <scope>NUCLEOTIDE SEQUENCE</scope>
    <source>
        <tissue evidence="1">Shoot tissue taken approximately 20 cm above the soil surface</tissue>
    </source>
</reference>
<proteinExistence type="predicted"/>
<evidence type="ECO:0000313" key="1">
    <source>
        <dbReference type="EMBL" id="JAE39080.1"/>
    </source>
</evidence>